<dbReference type="PANTHER" id="PTHR30433:SF2">
    <property type="entry name" value="MOTILITY PROTEIN A"/>
    <property type="match status" value="1"/>
</dbReference>
<comment type="caution">
    <text evidence="11">The sequence shown here is derived from an EMBL/GenBank/DDBJ whole genome shotgun (WGS) entry which is preliminary data.</text>
</comment>
<feature type="transmembrane region" description="Helical" evidence="9">
    <location>
        <begin position="32"/>
        <end position="52"/>
    </location>
</feature>
<dbReference type="PANTHER" id="PTHR30433">
    <property type="entry name" value="CHEMOTAXIS PROTEIN MOTA"/>
    <property type="match status" value="1"/>
</dbReference>
<comment type="similarity">
    <text evidence="2">Belongs to the MotA family.</text>
</comment>
<evidence type="ECO:0000259" key="10">
    <source>
        <dbReference type="Pfam" id="PF01618"/>
    </source>
</evidence>
<organism evidence="11 12">
    <name type="scientific">Candidatus Magnetaquiglobus chichijimensis</name>
    <dbReference type="NCBI Taxonomy" id="3141448"/>
    <lineage>
        <taxon>Bacteria</taxon>
        <taxon>Pseudomonadati</taxon>
        <taxon>Pseudomonadota</taxon>
        <taxon>Magnetococcia</taxon>
        <taxon>Magnetococcales</taxon>
        <taxon>Candidatus Magnetaquicoccaceae</taxon>
        <taxon>Candidatus Magnetaquiglobus</taxon>
    </lineage>
</organism>
<dbReference type="RefSeq" id="WP_420905428.1">
    <property type="nucleotide sequence ID" value="NZ_BAAFGK010000004.1"/>
</dbReference>
<evidence type="ECO:0000256" key="8">
    <source>
        <dbReference type="ARBA" id="ARBA00023136"/>
    </source>
</evidence>
<sequence length="251" mass="27540">MKLDISTVIGLVLAILIVFGLMGHNLGLFWSMHAFIVVVGGLIASTFVKFSIEDIMNTMAILSKLFKIPKEHPKEIIEQIINCSNIARKEGILALEKVQIHHPVLKTAITFCVDGVDPAYLREILTKEMEYMQIRHHVGVVMFESMGEAGPAMGMVGTLIGMVELLSNLSNPDAIGPSMATALLATMYGAIVANIVVIPFGIKLHHYSTHESVIYELVMDGVQGIQRGVNPRILEKSLISALSRKHRELTA</sequence>
<accession>A0ABQ0CA21</accession>
<protein>
    <submittedName>
        <fullName evidence="11">Chemotaxis protein MotA</fullName>
    </submittedName>
</protein>
<dbReference type="InterPro" id="IPR000540">
    <property type="entry name" value="Flag_MotA_CS"/>
</dbReference>
<keyword evidence="4" id="KW-1003">Cell membrane</keyword>
<feature type="transmembrane region" description="Helical" evidence="9">
    <location>
        <begin position="182"/>
        <end position="202"/>
    </location>
</feature>
<gene>
    <name evidence="11" type="primary">motA</name>
    <name evidence="11" type="ORF">SIID45300_02067</name>
</gene>
<evidence type="ECO:0000313" key="11">
    <source>
        <dbReference type="EMBL" id="GAB0057735.1"/>
    </source>
</evidence>
<dbReference type="InterPro" id="IPR002898">
    <property type="entry name" value="MotA_ExbB_proton_chnl"/>
</dbReference>
<name>A0ABQ0CA21_9PROT</name>
<keyword evidence="3" id="KW-0813">Transport</keyword>
<comment type="subcellular location">
    <subcellularLocation>
        <location evidence="1">Cell membrane</location>
        <topology evidence="1">Multi-pass membrane protein</topology>
    </subcellularLocation>
</comment>
<keyword evidence="5 9" id="KW-0812">Transmembrane</keyword>
<proteinExistence type="inferred from homology"/>
<evidence type="ECO:0000256" key="3">
    <source>
        <dbReference type="ARBA" id="ARBA00022448"/>
    </source>
</evidence>
<evidence type="ECO:0000256" key="9">
    <source>
        <dbReference type="SAM" id="Phobius"/>
    </source>
</evidence>
<dbReference type="Pfam" id="PF01618">
    <property type="entry name" value="MotA_ExbB"/>
    <property type="match status" value="1"/>
</dbReference>
<keyword evidence="12" id="KW-1185">Reference proteome</keyword>
<keyword evidence="7 9" id="KW-1133">Transmembrane helix</keyword>
<keyword evidence="6" id="KW-0283">Flagellar rotation</keyword>
<dbReference type="EMBL" id="BAAFGK010000004">
    <property type="protein sequence ID" value="GAB0057735.1"/>
    <property type="molecule type" value="Genomic_DNA"/>
</dbReference>
<evidence type="ECO:0000313" key="12">
    <source>
        <dbReference type="Proteomes" id="UP001628193"/>
    </source>
</evidence>
<evidence type="ECO:0000256" key="1">
    <source>
        <dbReference type="ARBA" id="ARBA00004651"/>
    </source>
</evidence>
<evidence type="ECO:0000256" key="6">
    <source>
        <dbReference type="ARBA" id="ARBA00022779"/>
    </source>
</evidence>
<evidence type="ECO:0000256" key="4">
    <source>
        <dbReference type="ARBA" id="ARBA00022475"/>
    </source>
</evidence>
<evidence type="ECO:0000256" key="7">
    <source>
        <dbReference type="ARBA" id="ARBA00022989"/>
    </source>
</evidence>
<evidence type="ECO:0000256" key="5">
    <source>
        <dbReference type="ARBA" id="ARBA00022692"/>
    </source>
</evidence>
<dbReference type="InterPro" id="IPR047055">
    <property type="entry name" value="MotA-like"/>
</dbReference>
<reference evidence="11 12" key="1">
    <citation type="submission" date="2024-09" db="EMBL/GenBank/DDBJ databases">
        <title>Draft genome sequence of Candidatus Magnetaquicoccaceae bacterium FCR-1.</title>
        <authorList>
            <person name="Shimoshige H."/>
            <person name="Shimamura S."/>
            <person name="Taoka A."/>
            <person name="Kobayashi H."/>
            <person name="Maekawa T."/>
        </authorList>
    </citation>
    <scope>NUCLEOTIDE SEQUENCE [LARGE SCALE GENOMIC DNA]</scope>
    <source>
        <strain evidence="11 12">FCR-1</strain>
    </source>
</reference>
<dbReference type="PROSITE" id="PS01307">
    <property type="entry name" value="MOTA"/>
    <property type="match status" value="1"/>
</dbReference>
<keyword evidence="8 9" id="KW-0472">Membrane</keyword>
<evidence type="ECO:0000256" key="2">
    <source>
        <dbReference type="ARBA" id="ARBA00008038"/>
    </source>
</evidence>
<feature type="transmembrane region" description="Helical" evidence="9">
    <location>
        <begin position="7"/>
        <end position="26"/>
    </location>
</feature>
<feature type="domain" description="MotA/TolQ/ExbB proton channel" evidence="10">
    <location>
        <begin position="99"/>
        <end position="214"/>
    </location>
</feature>
<dbReference type="Proteomes" id="UP001628193">
    <property type="component" value="Unassembled WGS sequence"/>
</dbReference>